<protein>
    <submittedName>
        <fullName evidence="5">BTAD domain-containing putative transcriptional regulator</fullName>
    </submittedName>
</protein>
<evidence type="ECO:0000256" key="2">
    <source>
        <dbReference type="ARBA" id="ARBA00023163"/>
    </source>
</evidence>
<dbReference type="PANTHER" id="PTHR35807">
    <property type="entry name" value="TRANSCRIPTIONAL REGULATOR REDD-RELATED"/>
    <property type="match status" value="1"/>
</dbReference>
<comment type="caution">
    <text evidence="5">The sequence shown here is derived from an EMBL/GenBank/DDBJ whole genome shotgun (WGS) entry which is preliminary data.</text>
</comment>
<evidence type="ECO:0000313" key="5">
    <source>
        <dbReference type="EMBL" id="MFC4337419.1"/>
    </source>
</evidence>
<dbReference type="Proteomes" id="UP001595823">
    <property type="component" value="Unassembled WGS sequence"/>
</dbReference>
<dbReference type="InterPro" id="IPR019734">
    <property type="entry name" value="TPR_rpt"/>
</dbReference>
<feature type="region of interest" description="Disordered" evidence="3">
    <location>
        <begin position="973"/>
        <end position="992"/>
    </location>
</feature>
<name>A0ABV8U2S8_9ACTN</name>
<proteinExistence type="predicted"/>
<dbReference type="SUPFAM" id="SSF52540">
    <property type="entry name" value="P-loop containing nucleoside triphosphate hydrolases"/>
    <property type="match status" value="1"/>
</dbReference>
<sequence length="992" mass="109848">MKDPHAMPESSRLTARLLGPARFTCGGEEVELPGSQLPQVLALLVLGDGRPVPMDTLVEHLWPDRSGTPTIRMAQNLLSRLQTALSAVGHGGLSVKKRMITLPDADSDAAFLEVLVSEARSAQSAGDPATALATYDRALDLVNGDPLESFDGPVFTHHALLLSHLIEQSRTGRMEVLLETGDYRLALDAAHSLLVDDPLSQHATKAYMVSRYHLGDVRAASEAYMQFQKRLADELGLDPSSDLQETYTKILRGEPLAADATVKAATTEAIPHELPPPPANFVGRGIETDRIDRILRENSRAEQPTVVAINGVGGVGKSALAVHAAHRAVELFPDGQLYINLHGATPDAEPVEPGLALQRFLRSLGRRSDERYLNLEFDNRLDVEEISARFRTATSGKKILVVLDDAQDAKQIRPLIPSGSGCAVVITSRLAVTSVDNAVPIALQVLEEDSAMDLLAESTGHREIGERSGLLREIASYCGGLPLALCILSARIRTSSPVALPELLNSLRTESDRLDEFADDERCFATSLAVSIRDLESSEAGRSAVDLFRSIGLHEGTDFSVEAAAAMVARSSGEVRRRLRLLETARLVVRTEPRRFHMHDLVKLFARRLSEELPVALRREVVDRLRCFYLQSARLAHRIHDVKAVDREICGEDFDSVRAPLTTKEEAYEWLARELSNIRDLSRRALKPPFANPEFAGHLCLLAIDPLLETYSRLSDLVPLAETAANAVVEPHRPWHIHAHLSLSELHLQFMKFDTAEVHSEAAMKSAEAVGSLRQVMMVRSYKARLAMVSGDYSRAMSVIHRVIPQVRRLGFLDLEAWQHVFKSLILDSRGFIDAAVESSTESVELAKKQGMATDNEYRFCAILNNHGFRLLRTDRWAEAHDVFADVFSILGNRGQTRSNIYAEALVGMGKVYEAGNRRSEARECWRSAADIARTLGMIDEDQWEMVVESDARNIDSLITSRNIDAWRERVRKRQLKKSDQRGERPGPPVTK</sequence>
<dbReference type="SUPFAM" id="SSF46894">
    <property type="entry name" value="C-terminal effector domain of the bipartite response regulators"/>
    <property type="match status" value="1"/>
</dbReference>
<dbReference type="PRINTS" id="PR00364">
    <property type="entry name" value="DISEASERSIST"/>
</dbReference>
<organism evidence="5 6">
    <name type="scientific">Salininema proteolyticum</name>
    <dbReference type="NCBI Taxonomy" id="1607685"/>
    <lineage>
        <taxon>Bacteria</taxon>
        <taxon>Bacillati</taxon>
        <taxon>Actinomycetota</taxon>
        <taxon>Actinomycetes</taxon>
        <taxon>Glycomycetales</taxon>
        <taxon>Glycomycetaceae</taxon>
        <taxon>Salininema</taxon>
    </lineage>
</organism>
<dbReference type="InterPro" id="IPR016032">
    <property type="entry name" value="Sig_transdc_resp-reg_C-effctor"/>
</dbReference>
<dbReference type="InterPro" id="IPR051677">
    <property type="entry name" value="AfsR-DnrI-RedD_regulator"/>
</dbReference>
<dbReference type="SMART" id="SM00028">
    <property type="entry name" value="TPR"/>
    <property type="match status" value="2"/>
</dbReference>
<dbReference type="EMBL" id="JBHSDK010000030">
    <property type="protein sequence ID" value="MFC4337419.1"/>
    <property type="molecule type" value="Genomic_DNA"/>
</dbReference>
<keyword evidence="1" id="KW-0805">Transcription regulation</keyword>
<keyword evidence="2" id="KW-0804">Transcription</keyword>
<dbReference type="Gene3D" id="1.25.40.10">
    <property type="entry name" value="Tetratricopeptide repeat domain"/>
    <property type="match status" value="2"/>
</dbReference>
<accession>A0ABV8U2S8</accession>
<dbReference type="PANTHER" id="PTHR35807:SF1">
    <property type="entry name" value="TRANSCRIPTIONAL REGULATOR REDD"/>
    <property type="match status" value="1"/>
</dbReference>
<evidence type="ECO:0000313" key="6">
    <source>
        <dbReference type="Proteomes" id="UP001595823"/>
    </source>
</evidence>
<dbReference type="Gene3D" id="3.40.50.300">
    <property type="entry name" value="P-loop containing nucleotide triphosphate hydrolases"/>
    <property type="match status" value="1"/>
</dbReference>
<evidence type="ECO:0000256" key="1">
    <source>
        <dbReference type="ARBA" id="ARBA00023015"/>
    </source>
</evidence>
<dbReference type="Pfam" id="PF03704">
    <property type="entry name" value="BTAD"/>
    <property type="match status" value="1"/>
</dbReference>
<dbReference type="InterPro" id="IPR027417">
    <property type="entry name" value="P-loop_NTPase"/>
</dbReference>
<feature type="domain" description="Bacterial transcriptional activator" evidence="4">
    <location>
        <begin position="107"/>
        <end position="251"/>
    </location>
</feature>
<dbReference type="SUPFAM" id="SSF48452">
    <property type="entry name" value="TPR-like"/>
    <property type="match status" value="2"/>
</dbReference>
<evidence type="ECO:0000256" key="3">
    <source>
        <dbReference type="SAM" id="MobiDB-lite"/>
    </source>
</evidence>
<gene>
    <name evidence="5" type="ORF">ACFPET_19660</name>
</gene>
<dbReference type="InterPro" id="IPR005158">
    <property type="entry name" value="BTAD"/>
</dbReference>
<dbReference type="InterPro" id="IPR036388">
    <property type="entry name" value="WH-like_DNA-bd_sf"/>
</dbReference>
<dbReference type="Pfam" id="PF00931">
    <property type="entry name" value="NB-ARC"/>
    <property type="match status" value="1"/>
</dbReference>
<dbReference type="SMART" id="SM01043">
    <property type="entry name" value="BTAD"/>
    <property type="match status" value="1"/>
</dbReference>
<dbReference type="InterPro" id="IPR002182">
    <property type="entry name" value="NB-ARC"/>
</dbReference>
<dbReference type="RefSeq" id="WP_380624396.1">
    <property type="nucleotide sequence ID" value="NZ_JBHSDK010000030.1"/>
</dbReference>
<dbReference type="Gene3D" id="1.10.10.10">
    <property type="entry name" value="Winged helix-like DNA-binding domain superfamily/Winged helix DNA-binding domain"/>
    <property type="match status" value="1"/>
</dbReference>
<dbReference type="InterPro" id="IPR011990">
    <property type="entry name" value="TPR-like_helical_dom_sf"/>
</dbReference>
<reference evidence="6" key="1">
    <citation type="journal article" date="2019" name="Int. J. Syst. Evol. Microbiol.">
        <title>The Global Catalogue of Microorganisms (GCM) 10K type strain sequencing project: providing services to taxonomists for standard genome sequencing and annotation.</title>
        <authorList>
            <consortium name="The Broad Institute Genomics Platform"/>
            <consortium name="The Broad Institute Genome Sequencing Center for Infectious Disease"/>
            <person name="Wu L."/>
            <person name="Ma J."/>
        </authorList>
    </citation>
    <scope>NUCLEOTIDE SEQUENCE [LARGE SCALE GENOMIC DNA]</scope>
    <source>
        <strain evidence="6">IBRC-M 10908</strain>
    </source>
</reference>
<evidence type="ECO:0000259" key="4">
    <source>
        <dbReference type="SMART" id="SM01043"/>
    </source>
</evidence>
<keyword evidence="6" id="KW-1185">Reference proteome</keyword>